<dbReference type="Gene3D" id="3.90.180.10">
    <property type="entry name" value="Medium-chain alcohol dehydrogenases, catalytic domain"/>
    <property type="match status" value="1"/>
</dbReference>
<dbReference type="InterPro" id="IPR051397">
    <property type="entry name" value="Zn-ADH-like_protein"/>
</dbReference>
<dbReference type="RefSeq" id="WP_163681331.1">
    <property type="nucleotide sequence ID" value="NZ_JAAIYP010000039.1"/>
</dbReference>
<evidence type="ECO:0000313" key="3">
    <source>
        <dbReference type="Proteomes" id="UP000480684"/>
    </source>
</evidence>
<dbReference type="InterPro" id="IPR011032">
    <property type="entry name" value="GroES-like_sf"/>
</dbReference>
<dbReference type="PANTHER" id="PTHR43677">
    <property type="entry name" value="SHORT-CHAIN DEHYDROGENASE/REDUCTASE"/>
    <property type="match status" value="1"/>
</dbReference>
<comment type="caution">
    <text evidence="2">The sequence shown here is derived from an EMBL/GenBank/DDBJ whole genome shotgun (WGS) entry which is preliminary data.</text>
</comment>
<dbReference type="AlphaFoldDB" id="A0A7C9UW10"/>
<accession>A0A7C9UW10</accession>
<dbReference type="InterPro" id="IPR013154">
    <property type="entry name" value="ADH-like_N"/>
</dbReference>
<dbReference type="InterPro" id="IPR020843">
    <property type="entry name" value="ER"/>
</dbReference>
<dbReference type="EMBL" id="JAAIYP010000039">
    <property type="protein sequence ID" value="NFV81366.1"/>
    <property type="molecule type" value="Genomic_DNA"/>
</dbReference>
<dbReference type="InterPro" id="IPR013149">
    <property type="entry name" value="ADH-like_C"/>
</dbReference>
<dbReference type="Pfam" id="PF00107">
    <property type="entry name" value="ADH_zinc_N"/>
    <property type="match status" value="1"/>
</dbReference>
<evidence type="ECO:0000313" key="2">
    <source>
        <dbReference type="EMBL" id="NFV81366.1"/>
    </source>
</evidence>
<dbReference type="CDD" id="cd08241">
    <property type="entry name" value="QOR1"/>
    <property type="match status" value="1"/>
</dbReference>
<dbReference type="SUPFAM" id="SSF50129">
    <property type="entry name" value="GroES-like"/>
    <property type="match status" value="1"/>
</dbReference>
<organism evidence="2 3">
    <name type="scientific">Magnetospirillum aberrantis SpK</name>
    <dbReference type="NCBI Taxonomy" id="908842"/>
    <lineage>
        <taxon>Bacteria</taxon>
        <taxon>Pseudomonadati</taxon>
        <taxon>Pseudomonadota</taxon>
        <taxon>Alphaproteobacteria</taxon>
        <taxon>Rhodospirillales</taxon>
        <taxon>Rhodospirillaceae</taxon>
        <taxon>Magnetospirillum</taxon>
    </lineage>
</organism>
<dbReference type="SMART" id="SM00829">
    <property type="entry name" value="PKS_ER"/>
    <property type="match status" value="1"/>
</dbReference>
<sequence>MRAVVCPAFGAALELREIDPSPLGPTQVRIRVAAAGVNFADTLFVNGKYQEKVEPPLVPGMELAGTVTELGAAVFGLSVGDRVMAAVTGGAFAEEAVAEYTDVVMLPETLDFVTAAGFPVAYGTSHLGLKGKAGLKSGEVLVVHGAAGGVGLTAVEVGVAMGATVIATAGGPDKVKVALDHGAHHGIDYKSEDIRERVKALTGGRGADVIYDPVGGAVFDASLRSVAPDGRILVIGFASGTVPQIPANILLVKNVTVIGYWWGAYRKLNPALVQHSLVECVQWWAEGKLKPLVSRTLPLDQAADALALLKGRAATGKVVLTV</sequence>
<feature type="domain" description="Enoyl reductase (ER)" evidence="1">
    <location>
        <begin position="10"/>
        <end position="320"/>
    </location>
</feature>
<dbReference type="Proteomes" id="UP000480684">
    <property type="component" value="Unassembled WGS sequence"/>
</dbReference>
<gene>
    <name evidence="2" type="ORF">G4223_14720</name>
</gene>
<dbReference type="SUPFAM" id="SSF51735">
    <property type="entry name" value="NAD(P)-binding Rossmann-fold domains"/>
    <property type="match status" value="1"/>
</dbReference>
<protein>
    <submittedName>
        <fullName evidence="2">NADPH:quinone oxidoreductase family protein</fullName>
    </submittedName>
</protein>
<dbReference type="Pfam" id="PF08240">
    <property type="entry name" value="ADH_N"/>
    <property type="match status" value="1"/>
</dbReference>
<name>A0A7C9UW10_9PROT</name>
<dbReference type="PANTHER" id="PTHR43677:SF4">
    <property type="entry name" value="QUINONE OXIDOREDUCTASE-LIKE PROTEIN 2"/>
    <property type="match status" value="1"/>
</dbReference>
<reference evidence="2 3" key="1">
    <citation type="submission" date="2020-02" db="EMBL/GenBank/DDBJ databases">
        <authorList>
            <person name="Dziuba M."/>
            <person name="Kuznetsov B."/>
            <person name="Mardanov A."/>
            <person name="Ravin N."/>
            <person name="Grouzdev D."/>
        </authorList>
    </citation>
    <scope>NUCLEOTIDE SEQUENCE [LARGE SCALE GENOMIC DNA]</scope>
    <source>
        <strain evidence="2 3">SpK</strain>
    </source>
</reference>
<dbReference type="GO" id="GO:0016491">
    <property type="term" value="F:oxidoreductase activity"/>
    <property type="evidence" value="ECO:0007669"/>
    <property type="project" value="InterPro"/>
</dbReference>
<dbReference type="Gene3D" id="3.40.50.720">
    <property type="entry name" value="NAD(P)-binding Rossmann-like Domain"/>
    <property type="match status" value="1"/>
</dbReference>
<evidence type="ECO:0000259" key="1">
    <source>
        <dbReference type="SMART" id="SM00829"/>
    </source>
</evidence>
<keyword evidence="3" id="KW-1185">Reference proteome</keyword>
<proteinExistence type="predicted"/>
<dbReference type="InterPro" id="IPR036291">
    <property type="entry name" value="NAD(P)-bd_dom_sf"/>
</dbReference>